<dbReference type="HAMAP" id="MF_01464_B">
    <property type="entry name" value="SecF_B"/>
    <property type="match status" value="1"/>
</dbReference>
<feature type="transmembrane region" description="Helical" evidence="9">
    <location>
        <begin position="819"/>
        <end position="843"/>
    </location>
</feature>
<dbReference type="eggNOG" id="COG0342">
    <property type="taxonomic scope" value="Bacteria"/>
</dbReference>
<evidence type="ECO:0000256" key="4">
    <source>
        <dbReference type="ARBA" id="ARBA00022692"/>
    </source>
</evidence>
<organism evidence="15 16">
    <name type="scientific">Conexibacter woesei (strain DSM 14684 / CCUG 47730 / CIP 108061 / JCM 11494 / NBRC 100937 / ID131577)</name>
    <dbReference type="NCBI Taxonomy" id="469383"/>
    <lineage>
        <taxon>Bacteria</taxon>
        <taxon>Bacillati</taxon>
        <taxon>Actinomycetota</taxon>
        <taxon>Thermoleophilia</taxon>
        <taxon>Solirubrobacterales</taxon>
        <taxon>Conexibacteraceae</taxon>
        <taxon>Conexibacter</taxon>
    </lineage>
</organism>
<feature type="transmembrane region" description="Helical" evidence="9">
    <location>
        <begin position="515"/>
        <end position="539"/>
    </location>
</feature>
<feature type="compositionally biased region" description="Basic and acidic residues" evidence="11">
    <location>
        <begin position="952"/>
        <end position="977"/>
    </location>
</feature>
<dbReference type="eggNOG" id="COG0341">
    <property type="taxonomic scope" value="Bacteria"/>
</dbReference>
<comment type="subcellular location">
    <subcellularLocation>
        <location evidence="1 9">Cell membrane</location>
        <topology evidence="1 9">Multi-pass membrane protein</topology>
    </subcellularLocation>
</comment>
<evidence type="ECO:0000313" key="16">
    <source>
        <dbReference type="Proteomes" id="UP000008229"/>
    </source>
</evidence>
<gene>
    <name evidence="10" type="primary">secF</name>
    <name evidence="9" type="synonym">secD</name>
    <name evidence="15" type="ordered locus">Cwoe_3183</name>
</gene>
<feature type="transmembrane region" description="Helical" evidence="9">
    <location>
        <begin position="392"/>
        <end position="411"/>
    </location>
</feature>
<feature type="transmembrane region" description="Helical" evidence="9">
    <location>
        <begin position="444"/>
        <end position="466"/>
    </location>
</feature>
<keyword evidence="5 9" id="KW-0653">Protein transport</keyword>
<dbReference type="KEGG" id="cwo:Cwoe_3183"/>
<keyword evidence="6 9" id="KW-1133">Transmembrane helix</keyword>
<feature type="compositionally biased region" description="Polar residues" evidence="11">
    <location>
        <begin position="137"/>
        <end position="154"/>
    </location>
</feature>
<feature type="region of interest" description="Disordered" evidence="11">
    <location>
        <begin position="866"/>
        <end position="989"/>
    </location>
</feature>
<dbReference type="NCBIfam" id="TIGR01129">
    <property type="entry name" value="secD"/>
    <property type="match status" value="1"/>
</dbReference>
<dbReference type="Proteomes" id="UP000008229">
    <property type="component" value="Chromosome"/>
</dbReference>
<evidence type="ECO:0000256" key="9">
    <source>
        <dbReference type="HAMAP-Rule" id="MF_01463"/>
    </source>
</evidence>
<dbReference type="InterPro" id="IPR005665">
    <property type="entry name" value="SecF_bac"/>
</dbReference>
<feature type="transmembrane region" description="Helical" evidence="9">
    <location>
        <begin position="715"/>
        <end position="736"/>
    </location>
</feature>
<dbReference type="InterPro" id="IPR054384">
    <property type="entry name" value="SecDF_P1_head"/>
</dbReference>
<dbReference type="RefSeq" id="WP_012934653.1">
    <property type="nucleotide sequence ID" value="NC_013739.1"/>
</dbReference>
<comment type="similarity">
    <text evidence="9">Belongs to the SecD/SecF family. SecD subfamily.</text>
</comment>
<evidence type="ECO:0000256" key="2">
    <source>
        <dbReference type="ARBA" id="ARBA00022448"/>
    </source>
</evidence>
<reference evidence="16" key="2">
    <citation type="submission" date="2010-01" db="EMBL/GenBank/DDBJ databases">
        <title>The complete genome of Conexibacter woesei DSM 14684.</title>
        <authorList>
            <consortium name="US DOE Joint Genome Institute (JGI-PGF)"/>
            <person name="Lucas S."/>
            <person name="Copeland A."/>
            <person name="Lapidus A."/>
            <person name="Glavina del Rio T."/>
            <person name="Dalin E."/>
            <person name="Tice H."/>
            <person name="Bruce D."/>
            <person name="Goodwin L."/>
            <person name="Pitluck S."/>
            <person name="Kyrpides N."/>
            <person name="Mavromatis K."/>
            <person name="Ivanova N."/>
            <person name="Mikhailova N."/>
            <person name="Chertkov O."/>
            <person name="Brettin T."/>
            <person name="Detter J.C."/>
            <person name="Han C."/>
            <person name="Larimer F."/>
            <person name="Land M."/>
            <person name="Hauser L."/>
            <person name="Markowitz V."/>
            <person name="Cheng J.-F."/>
            <person name="Hugenholtz P."/>
            <person name="Woyke T."/>
            <person name="Wu D."/>
            <person name="Pukall R."/>
            <person name="Steenblock K."/>
            <person name="Schneider S."/>
            <person name="Klenk H.-P."/>
            <person name="Eisen J.A."/>
        </authorList>
    </citation>
    <scope>NUCLEOTIDE SEQUENCE [LARGE SCALE GENOMIC DNA]</scope>
    <source>
        <strain evidence="16">DSM 14684 / CIP 108061 / JCM 11494 / NBRC 100937 / ID131577</strain>
    </source>
</reference>
<dbReference type="Gene3D" id="3.30.70.3220">
    <property type="match status" value="1"/>
</dbReference>
<dbReference type="Gene3D" id="1.20.1640.10">
    <property type="entry name" value="Multidrug efflux transporter AcrB transmembrane domain"/>
    <property type="match status" value="2"/>
</dbReference>
<evidence type="ECO:0000256" key="7">
    <source>
        <dbReference type="ARBA" id="ARBA00023010"/>
    </source>
</evidence>
<dbReference type="GO" id="GO:0043952">
    <property type="term" value="P:protein transport by the Sec complex"/>
    <property type="evidence" value="ECO:0007669"/>
    <property type="project" value="UniProtKB-UniRule"/>
</dbReference>
<comment type="function">
    <text evidence="9">Part of the Sec protein translocase complex. Interacts with the SecYEG preprotein conducting channel. SecDF uses the proton motive force (PMF) to complete protein translocation after the ATP-dependent function of SecA.</text>
</comment>
<comment type="caution">
    <text evidence="9">Lacks conserved residue(s) required for the propagation of feature annotation.</text>
</comment>
<dbReference type="PRINTS" id="PR01755">
    <property type="entry name" value="SECFTRNLCASE"/>
</dbReference>
<keyword evidence="16" id="KW-1185">Reference proteome</keyword>
<dbReference type="Pfam" id="PF02355">
    <property type="entry name" value="SecD_SecF_C"/>
    <property type="match status" value="2"/>
</dbReference>
<evidence type="ECO:0000259" key="14">
    <source>
        <dbReference type="Pfam" id="PF22599"/>
    </source>
</evidence>
<evidence type="ECO:0000256" key="6">
    <source>
        <dbReference type="ARBA" id="ARBA00022989"/>
    </source>
</evidence>
<dbReference type="STRING" id="469383.Cwoe_3183"/>
<feature type="domain" description="SecDF P1 head subdomain" evidence="14">
    <location>
        <begin position="242"/>
        <end position="370"/>
    </location>
</feature>
<evidence type="ECO:0000256" key="10">
    <source>
        <dbReference type="HAMAP-Rule" id="MF_01464"/>
    </source>
</evidence>
<dbReference type="InterPro" id="IPR005791">
    <property type="entry name" value="SecD"/>
</dbReference>
<reference evidence="15 16" key="1">
    <citation type="journal article" date="2010" name="Stand. Genomic Sci.">
        <title>Complete genome sequence of Conexibacter woesei type strain (ID131577).</title>
        <authorList>
            <person name="Pukall R."/>
            <person name="Lapidus A."/>
            <person name="Glavina Del Rio T."/>
            <person name="Copeland A."/>
            <person name="Tice H."/>
            <person name="Cheng J.-F."/>
            <person name="Lucas S."/>
            <person name="Chen F."/>
            <person name="Nolan M."/>
            <person name="Bruce D."/>
            <person name="Goodwin L."/>
            <person name="Pitluck S."/>
            <person name="Mavromatis K."/>
            <person name="Ivanova N."/>
            <person name="Ovchinnikova G."/>
            <person name="Pati A."/>
            <person name="Chen A."/>
            <person name="Palaniappan K."/>
            <person name="Land M."/>
            <person name="Hauser L."/>
            <person name="Chang Y.-J."/>
            <person name="Jeffries C.D."/>
            <person name="Chain P."/>
            <person name="Meincke L."/>
            <person name="Sims D."/>
            <person name="Brettin T."/>
            <person name="Detter J.C."/>
            <person name="Rohde M."/>
            <person name="Goeker M."/>
            <person name="Bristow J."/>
            <person name="Eisen J.A."/>
            <person name="Markowitz V."/>
            <person name="Kyrpides N.C."/>
            <person name="Klenk H.-P."/>
            <person name="Hugenholtz P."/>
        </authorList>
    </citation>
    <scope>NUCLEOTIDE SEQUENCE [LARGE SCALE GENOMIC DNA]</scope>
    <source>
        <strain evidence="16">DSM 14684 / CIP 108061 / JCM 11494 / NBRC 100937 / ID131577</strain>
    </source>
</reference>
<comment type="similarity">
    <text evidence="10">Belongs to the SecD/SecF family. SecF subfamily.</text>
</comment>
<feature type="transmembrane region" description="Helical" evidence="9">
    <location>
        <begin position="795"/>
        <end position="813"/>
    </location>
</feature>
<feature type="transmembrane region" description="Helical" evidence="9">
    <location>
        <begin position="418"/>
        <end position="438"/>
    </location>
</feature>
<feature type="compositionally biased region" description="Basic residues" evidence="11">
    <location>
        <begin position="978"/>
        <end position="989"/>
    </location>
</feature>
<evidence type="ECO:0000313" key="15">
    <source>
        <dbReference type="EMBL" id="ADB51602.1"/>
    </source>
</evidence>
<dbReference type="PANTHER" id="PTHR30081:SF1">
    <property type="entry name" value="PROTEIN TRANSLOCASE SUBUNIT SECD"/>
    <property type="match status" value="1"/>
</dbReference>
<evidence type="ECO:0000259" key="13">
    <source>
        <dbReference type="Pfam" id="PF21760"/>
    </source>
</evidence>
<dbReference type="InterPro" id="IPR022645">
    <property type="entry name" value="SecD/SecF_bac"/>
</dbReference>
<dbReference type="GO" id="GO:0065002">
    <property type="term" value="P:intracellular protein transmembrane transport"/>
    <property type="evidence" value="ECO:0007669"/>
    <property type="project" value="UniProtKB-UniRule"/>
</dbReference>
<feature type="compositionally biased region" description="Pro residues" evidence="11">
    <location>
        <begin position="938"/>
        <end position="947"/>
    </location>
</feature>
<dbReference type="OrthoDB" id="5240379at2"/>
<evidence type="ECO:0000259" key="12">
    <source>
        <dbReference type="Pfam" id="PF02355"/>
    </source>
</evidence>
<keyword evidence="8 9" id="KW-0472">Membrane</keyword>
<keyword evidence="4 9" id="KW-0812">Transmembrane</keyword>
<dbReference type="InterPro" id="IPR055344">
    <property type="entry name" value="SecD_SecF_C_bact"/>
</dbReference>
<evidence type="ECO:0000256" key="11">
    <source>
        <dbReference type="SAM" id="MobiDB-lite"/>
    </source>
</evidence>
<dbReference type="NCBIfam" id="TIGR00916">
    <property type="entry name" value="2A0604s01"/>
    <property type="match status" value="2"/>
</dbReference>
<feature type="transmembrane region" description="Helical" evidence="9">
    <location>
        <begin position="742"/>
        <end position="764"/>
    </location>
</feature>
<evidence type="ECO:0000256" key="5">
    <source>
        <dbReference type="ARBA" id="ARBA00022927"/>
    </source>
</evidence>
<dbReference type="Pfam" id="PF07549">
    <property type="entry name" value="Sec_GG"/>
    <property type="match status" value="1"/>
</dbReference>
<feature type="transmembrane region" description="Helical" evidence="9">
    <location>
        <begin position="688"/>
        <end position="708"/>
    </location>
</feature>
<comment type="subunit">
    <text evidence="10">Forms a complex with SecD. Part of the essential Sec protein translocation apparatus which comprises SecA, SecYEG and auxiliary proteins SecDF. Other proteins may also be involved.</text>
</comment>
<dbReference type="EMBL" id="CP001854">
    <property type="protein sequence ID" value="ADB51602.1"/>
    <property type="molecule type" value="Genomic_DNA"/>
</dbReference>
<sequence length="989" mass="106403" precursor="true">MTERRRTGLILLLVLGLLAASGVVIATKDTKLGLDLEGGVELVYQGKPTPEVPEVTPEDIDRAVEIIRNRVDQLGVGEPEIVRAGRDQISVGLPSVQNIERAKNQVGTPAQLHFFDWEENVLTPEGRFVAPGLTSGDADSTRISQGAGDTSQGQPLYDAVKLASRQRAGADSRTGSRTGTAYYLFDREHRYLAGPEESEADLLSAIDRRTLPPGSEVLGVPQGWVVLQAVTRDSGETIEMGDPSARFYVLKDNVALSGKDIKDPTQGFNDLQQPDVEFRFTNRGKSAFQNITREISQRGQSLALPGVNPANVVQHFAVELDGRLISVASIDPQRLPDGIDGENGAIIEGGFTITSAQDLANLLKLGALPIGLELISQSQVSATLGKQALNEGLVAGIVGLALVAVFLVAFYRILGVIATFALLIYGVYFFALIKLVPITMTLPGIAGTILTIGVAADANIVIFERVKEEVRAGRSVPAAISAGYRKGLTAIIDANVVTVMVAFILFMLATAGVKGFAFTLGVGTLVSLFTAVFATQAILTTMGRTRLLARPSALGASGEGHRWKADFMGLSKWFFSMSGIILLICALAIGSKGLNFGIDFTSGTRITTNLQQSADESQVRSVLEGVGASDAKIQRVSNAELGPNVVQISTEELRPAQVQTVRTALEREFGGVSNFSSSSVGPSFGETIANNAIVAIIASLFVISAYIALRFQWRFAVPVLIAVAHDILIVSGIYALTGREVTASTVAALLTVLGYSLYDTIIVFDRIRENMPRMPRAAFSQIVNRSMSEVLTRSLATSFSTGLPILALMLFGGETLRDFAFALLVGVLSGAYSSVFIAGPVLWHWKEREPVYVARRKRIESENGGIVPPYALATAGAPVDVEPERRRRRSRRLTTPDDPERGVSADEFEQMKRDLDVDDSPAAITRPPRRAARSATATPPPPPPPPESEPEPEARRDPNGRAPDEAENDGMVKEPRKPSARRRRHGRPR</sequence>
<dbReference type="GO" id="GO:0006605">
    <property type="term" value="P:protein targeting"/>
    <property type="evidence" value="ECO:0007669"/>
    <property type="project" value="UniProtKB-UniRule"/>
</dbReference>
<dbReference type="Pfam" id="PF21760">
    <property type="entry name" value="SecD_1st"/>
    <property type="match status" value="1"/>
</dbReference>
<dbReference type="GO" id="GO:0005886">
    <property type="term" value="C:plasma membrane"/>
    <property type="evidence" value="ECO:0007669"/>
    <property type="project" value="UniProtKB-SubCell"/>
</dbReference>
<dbReference type="Gene3D" id="3.30.1360.200">
    <property type="match status" value="1"/>
</dbReference>
<dbReference type="Pfam" id="PF22599">
    <property type="entry name" value="SecDF_P1_head"/>
    <property type="match status" value="1"/>
</dbReference>
<dbReference type="InterPro" id="IPR022813">
    <property type="entry name" value="SecD/SecF_arch_bac"/>
</dbReference>
<comment type="subunit">
    <text evidence="9">Forms a complex with SecF. Part of the essential Sec protein translocation apparatus which comprises SecA, SecYEG and auxiliary proteins SecDF. Other proteins may also be involved.</text>
</comment>
<feature type="transmembrane region" description="Helical" evidence="9">
    <location>
        <begin position="487"/>
        <end position="509"/>
    </location>
</feature>
<dbReference type="InterPro" id="IPR048634">
    <property type="entry name" value="SecD_SecF_C"/>
</dbReference>
<protein>
    <recommendedName>
        <fullName evidence="9 10">Multifunctional fusion protein</fullName>
    </recommendedName>
    <domain>
        <recommendedName>
            <fullName evidence="9">Protein translocase subunit SecD</fullName>
        </recommendedName>
    </domain>
    <domain>
        <recommendedName>
            <fullName evidence="10">Protein-export membrane protein SecF</fullName>
        </recommendedName>
    </domain>
</protein>
<accession>D3FDY6</accession>
<feature type="region of interest" description="Disordered" evidence="11">
    <location>
        <begin position="133"/>
        <end position="155"/>
    </location>
</feature>
<evidence type="ECO:0000256" key="1">
    <source>
        <dbReference type="ARBA" id="ARBA00004651"/>
    </source>
</evidence>
<feature type="domain" description="Protein export membrane protein SecD/SecF C-terminal" evidence="12">
    <location>
        <begin position="373"/>
        <end position="544"/>
    </location>
</feature>
<dbReference type="InterPro" id="IPR022646">
    <property type="entry name" value="SecD/SecF_CS"/>
</dbReference>
<proteinExistence type="inferred from homology"/>
<dbReference type="InterPro" id="IPR048631">
    <property type="entry name" value="SecD_1st"/>
</dbReference>
<dbReference type="HOGENOM" id="CLU_007894_3_0_11"/>
<evidence type="ECO:0000256" key="3">
    <source>
        <dbReference type="ARBA" id="ARBA00022475"/>
    </source>
</evidence>
<dbReference type="PANTHER" id="PTHR30081">
    <property type="entry name" value="PROTEIN-EXPORT MEMBRANE PROTEIN SEC"/>
    <property type="match status" value="1"/>
</dbReference>
<name>D3FDY6_CONWI</name>
<dbReference type="AlphaFoldDB" id="D3FDY6"/>
<dbReference type="NCBIfam" id="TIGR00966">
    <property type="entry name" value="transloc_SecF"/>
    <property type="match status" value="1"/>
</dbReference>
<feature type="compositionally biased region" description="Basic and acidic residues" evidence="11">
    <location>
        <begin position="894"/>
        <end position="915"/>
    </location>
</feature>
<evidence type="ECO:0000256" key="8">
    <source>
        <dbReference type="ARBA" id="ARBA00023136"/>
    </source>
</evidence>
<keyword evidence="7 9" id="KW-0811">Translocation</keyword>
<keyword evidence="3 9" id="KW-1003">Cell membrane</keyword>
<feature type="transmembrane region" description="Helical" evidence="9">
    <location>
        <begin position="573"/>
        <end position="591"/>
    </location>
</feature>
<dbReference type="SUPFAM" id="SSF82866">
    <property type="entry name" value="Multidrug efflux transporter AcrB transmembrane domain"/>
    <property type="match status" value="2"/>
</dbReference>
<dbReference type="HAMAP" id="MF_01463_B">
    <property type="entry name" value="SecD_B"/>
    <property type="match status" value="1"/>
</dbReference>
<feature type="domain" description="Protein translocase subunit SecDF P1" evidence="13">
    <location>
        <begin position="60"/>
        <end position="116"/>
    </location>
</feature>
<keyword evidence="2 9" id="KW-0813">Transport</keyword>
<feature type="domain" description="Protein export membrane protein SecD/SecF C-terminal" evidence="12">
    <location>
        <begin position="669"/>
        <end position="847"/>
    </location>
</feature>
<dbReference type="GO" id="GO:0015450">
    <property type="term" value="F:protein-transporting ATPase activity"/>
    <property type="evidence" value="ECO:0007669"/>
    <property type="project" value="InterPro"/>
</dbReference>